<proteinExistence type="predicted"/>
<dbReference type="STRING" id="1123010.SAMN02745724_03929"/>
<gene>
    <name evidence="3" type="ORF">SAMN02745724_03929</name>
</gene>
<dbReference type="PIRSF" id="PIRSF029811">
    <property type="entry name" value="UCP029811"/>
    <property type="match status" value="1"/>
</dbReference>
<feature type="domain" description="Lipid/polyisoprenoid-binding YceI-like" evidence="2">
    <location>
        <begin position="21"/>
        <end position="189"/>
    </location>
</feature>
<evidence type="ECO:0000313" key="3">
    <source>
        <dbReference type="EMBL" id="SFD22998.1"/>
    </source>
</evidence>
<evidence type="ECO:0000313" key="4">
    <source>
        <dbReference type="Proteomes" id="UP000198862"/>
    </source>
</evidence>
<evidence type="ECO:0000256" key="1">
    <source>
        <dbReference type="SAM" id="SignalP"/>
    </source>
</evidence>
<dbReference type="OrthoDB" id="9793816at2"/>
<dbReference type="AlphaFoldDB" id="A0A1I1QT09"/>
<dbReference type="EMBL" id="FOLO01000042">
    <property type="protein sequence ID" value="SFD22998.1"/>
    <property type="molecule type" value="Genomic_DNA"/>
</dbReference>
<name>A0A1I1QT09_9GAMM</name>
<protein>
    <submittedName>
        <fullName evidence="3">Polyisoprenoid-binding protein YceI</fullName>
    </submittedName>
</protein>
<dbReference type="InterPro" id="IPR007372">
    <property type="entry name" value="Lipid/polyisoprenoid-bd_YceI"/>
</dbReference>
<dbReference type="InterPro" id="IPR027016">
    <property type="entry name" value="UCP029811"/>
</dbReference>
<dbReference type="RefSeq" id="WP_091988600.1">
    <property type="nucleotide sequence ID" value="NZ_FOLO01000042.1"/>
</dbReference>
<dbReference type="Gene3D" id="2.40.128.110">
    <property type="entry name" value="Lipid/polyisoprenoid-binding, YceI-like"/>
    <property type="match status" value="1"/>
</dbReference>
<accession>A0A1I1QT09</accession>
<organism evidence="3 4">
    <name type="scientific">Pseudoalteromonas denitrificans DSM 6059</name>
    <dbReference type="NCBI Taxonomy" id="1123010"/>
    <lineage>
        <taxon>Bacteria</taxon>
        <taxon>Pseudomonadati</taxon>
        <taxon>Pseudomonadota</taxon>
        <taxon>Gammaproteobacteria</taxon>
        <taxon>Alteromonadales</taxon>
        <taxon>Pseudoalteromonadaceae</taxon>
        <taxon>Pseudoalteromonas</taxon>
    </lineage>
</organism>
<feature type="chain" id="PRO_5011658252" evidence="1">
    <location>
        <begin position="21"/>
        <end position="193"/>
    </location>
</feature>
<dbReference type="InterPro" id="IPR036761">
    <property type="entry name" value="TTHA0802/YceI-like_sf"/>
</dbReference>
<dbReference type="SUPFAM" id="SSF101874">
    <property type="entry name" value="YceI-like"/>
    <property type="match status" value="1"/>
</dbReference>
<keyword evidence="1" id="KW-0732">Signal</keyword>
<feature type="signal peptide" evidence="1">
    <location>
        <begin position="1"/>
        <end position="20"/>
    </location>
</feature>
<dbReference type="Proteomes" id="UP000198862">
    <property type="component" value="Unassembled WGS sequence"/>
</dbReference>
<dbReference type="Pfam" id="PF04264">
    <property type="entry name" value="YceI"/>
    <property type="match status" value="1"/>
</dbReference>
<keyword evidence="4" id="KW-1185">Reference proteome</keyword>
<reference evidence="3 4" key="1">
    <citation type="submission" date="2016-10" db="EMBL/GenBank/DDBJ databases">
        <authorList>
            <person name="de Groot N.N."/>
        </authorList>
    </citation>
    <scope>NUCLEOTIDE SEQUENCE [LARGE SCALE GENOMIC DNA]</scope>
    <source>
        <strain evidence="3 4">DSM 6059</strain>
    </source>
</reference>
<evidence type="ECO:0000259" key="2">
    <source>
        <dbReference type="SMART" id="SM00867"/>
    </source>
</evidence>
<sequence>MLKHSLIAAVLCFSSANTFANWQLDNNLSRVNFVSVKKNTLGEGHYFKKLTGKIDDLGQFKLTINLGSVETLIPIRNERMQKFLFNTEVFPTLDLTADLSSQLKNLKKGQSHIIKTQADLALNGINKLIKLEVLATQLANGDISVSSFMPVIIKPSDFNLTSGIDKLQELAKLPSITHSVPVSFVLTLKKITQ</sequence>
<dbReference type="SMART" id="SM00867">
    <property type="entry name" value="YceI"/>
    <property type="match status" value="1"/>
</dbReference>